<feature type="transmembrane region" description="Helical" evidence="2">
    <location>
        <begin position="120"/>
        <end position="140"/>
    </location>
</feature>
<feature type="compositionally biased region" description="Pro residues" evidence="1">
    <location>
        <begin position="36"/>
        <end position="45"/>
    </location>
</feature>
<name>A0A1I4B072_9ACTN</name>
<evidence type="ECO:0000313" key="4">
    <source>
        <dbReference type="Proteomes" id="UP000199152"/>
    </source>
</evidence>
<gene>
    <name evidence="3" type="ORF">SAMN04488085_102460</name>
</gene>
<dbReference type="RefSeq" id="WP_177212641.1">
    <property type="nucleotide sequence ID" value="NZ_FOSW01000002.1"/>
</dbReference>
<evidence type="ECO:0000256" key="1">
    <source>
        <dbReference type="SAM" id="MobiDB-lite"/>
    </source>
</evidence>
<dbReference type="EMBL" id="FOSW01000002">
    <property type="protein sequence ID" value="SFK61481.1"/>
    <property type="molecule type" value="Genomic_DNA"/>
</dbReference>
<evidence type="ECO:0000256" key="2">
    <source>
        <dbReference type="SAM" id="Phobius"/>
    </source>
</evidence>
<accession>A0A1I4B072</accession>
<dbReference type="AlphaFoldDB" id="A0A1I4B072"/>
<reference evidence="3 4" key="1">
    <citation type="submission" date="2016-10" db="EMBL/GenBank/DDBJ databases">
        <authorList>
            <person name="de Groot N.N."/>
        </authorList>
    </citation>
    <scope>NUCLEOTIDE SEQUENCE [LARGE SCALE GENOMIC DNA]</scope>
    <source>
        <strain evidence="3 4">DSM 45317</strain>
    </source>
</reference>
<protein>
    <recommendedName>
        <fullName evidence="5">Cell division protein FtsL</fullName>
    </recommendedName>
</protein>
<keyword evidence="2" id="KW-0812">Transmembrane</keyword>
<organism evidence="3 4">
    <name type="scientific">Geodermatophilus ruber</name>
    <dbReference type="NCBI Taxonomy" id="504800"/>
    <lineage>
        <taxon>Bacteria</taxon>
        <taxon>Bacillati</taxon>
        <taxon>Actinomycetota</taxon>
        <taxon>Actinomycetes</taxon>
        <taxon>Geodermatophilales</taxon>
        <taxon>Geodermatophilaceae</taxon>
        <taxon>Geodermatophilus</taxon>
    </lineage>
</organism>
<dbReference type="Proteomes" id="UP000199152">
    <property type="component" value="Unassembled WGS sequence"/>
</dbReference>
<feature type="region of interest" description="Disordered" evidence="1">
    <location>
        <begin position="1"/>
        <end position="97"/>
    </location>
</feature>
<dbReference type="STRING" id="504800.SAMN04488085_102460"/>
<keyword evidence="2" id="KW-1133">Transmembrane helix</keyword>
<keyword evidence="2" id="KW-0472">Membrane</keyword>
<sequence length="226" mass="22409">MSATARAAGSPSDPGPPLRSTSRAAPRPVRAAAPLKPAPPKPATPKPAARTKPADRTVSRPGRTRTSTARTSTARTSTAGATAPRARAARPSTPLARPAAVAGRVSAALGRRAAVATRRAPFVLLVVALLVATTLGLLFLNTAIAVNSLQATALREANAERAEDVQRLEQQVIAGGTPAQLAAAATAAGLVPAGAAAYLVIGDDGTATLRGAPAPAADPAAPEGGD</sequence>
<proteinExistence type="predicted"/>
<evidence type="ECO:0000313" key="3">
    <source>
        <dbReference type="EMBL" id="SFK61481.1"/>
    </source>
</evidence>
<dbReference type="InParanoid" id="A0A1I4B072"/>
<keyword evidence="4" id="KW-1185">Reference proteome</keyword>
<evidence type="ECO:0008006" key="5">
    <source>
        <dbReference type="Google" id="ProtNLM"/>
    </source>
</evidence>
<feature type="compositionally biased region" description="Low complexity" evidence="1">
    <location>
        <begin position="59"/>
        <end position="97"/>
    </location>
</feature>
<feature type="compositionally biased region" description="Low complexity" evidence="1">
    <location>
        <begin position="23"/>
        <end position="35"/>
    </location>
</feature>